<reference evidence="1 2" key="1">
    <citation type="journal article" date="2018" name="Nat. Ecol. Evol.">
        <title>Genomic signatures of mitonuclear coevolution across populations of Tigriopus californicus.</title>
        <authorList>
            <person name="Barreto F.S."/>
            <person name="Watson E.T."/>
            <person name="Lima T.G."/>
            <person name="Willett C.S."/>
            <person name="Edmands S."/>
            <person name="Li W."/>
            <person name="Burton R.S."/>
        </authorList>
    </citation>
    <scope>NUCLEOTIDE SEQUENCE [LARGE SCALE GENOMIC DNA]</scope>
    <source>
        <strain evidence="1 2">San Diego</strain>
    </source>
</reference>
<dbReference type="Proteomes" id="UP000318571">
    <property type="component" value="Chromosome 1"/>
</dbReference>
<evidence type="ECO:0000313" key="2">
    <source>
        <dbReference type="Proteomes" id="UP000318571"/>
    </source>
</evidence>
<accession>A0A553NVT4</accession>
<sequence length="110" mass="12759">MGDLQAQYRHQRDAPCLSVMECMSAVGRSISFRYLLNINQIADRWTKGDLLEEEREAEVEALRAKLVKNKQISAEKVSLEKFKQSLLESRIKEMRGEKYQLRPIPSLTAF</sequence>
<name>A0A553NVT4_TIGCA</name>
<gene>
    <name evidence="1" type="ORF">TCAL_15150</name>
</gene>
<protein>
    <submittedName>
        <fullName evidence="1">Uncharacterized protein</fullName>
    </submittedName>
</protein>
<organism evidence="1 2">
    <name type="scientific">Tigriopus californicus</name>
    <name type="common">Marine copepod</name>
    <dbReference type="NCBI Taxonomy" id="6832"/>
    <lineage>
        <taxon>Eukaryota</taxon>
        <taxon>Metazoa</taxon>
        <taxon>Ecdysozoa</taxon>
        <taxon>Arthropoda</taxon>
        <taxon>Crustacea</taxon>
        <taxon>Multicrustacea</taxon>
        <taxon>Hexanauplia</taxon>
        <taxon>Copepoda</taxon>
        <taxon>Harpacticoida</taxon>
        <taxon>Harpacticidae</taxon>
        <taxon>Tigriopus</taxon>
    </lineage>
</organism>
<dbReference type="AlphaFoldDB" id="A0A553NVT4"/>
<comment type="caution">
    <text evidence="1">The sequence shown here is derived from an EMBL/GenBank/DDBJ whole genome shotgun (WGS) entry which is preliminary data.</text>
</comment>
<proteinExistence type="predicted"/>
<keyword evidence="2" id="KW-1185">Reference proteome</keyword>
<dbReference type="EMBL" id="VCGU01000010">
    <property type="protein sequence ID" value="TRY69541.1"/>
    <property type="molecule type" value="Genomic_DNA"/>
</dbReference>
<evidence type="ECO:0000313" key="1">
    <source>
        <dbReference type="EMBL" id="TRY69541.1"/>
    </source>
</evidence>